<dbReference type="Gene3D" id="3.30.9.10">
    <property type="entry name" value="D-Amino Acid Oxidase, subunit A, domain 2"/>
    <property type="match status" value="1"/>
</dbReference>
<dbReference type="Proteomes" id="UP000235672">
    <property type="component" value="Unassembled WGS sequence"/>
</dbReference>
<name>A0A2J6QPI2_9HELO</name>
<evidence type="ECO:0000313" key="2">
    <source>
        <dbReference type="EMBL" id="PMD28187.1"/>
    </source>
</evidence>
<dbReference type="InterPro" id="IPR036188">
    <property type="entry name" value="FAD/NAD-bd_sf"/>
</dbReference>
<evidence type="ECO:0000313" key="3">
    <source>
        <dbReference type="Proteomes" id="UP000235672"/>
    </source>
</evidence>
<dbReference type="SUPFAM" id="SSF51905">
    <property type="entry name" value="FAD/NAD(P)-binding domain"/>
    <property type="match status" value="1"/>
</dbReference>
<gene>
    <name evidence="2" type="ORF">NA56DRAFT_666839</name>
</gene>
<dbReference type="STRING" id="1745343.A0A2J6QPI2"/>
<sequence>MGSPDSSSFASGTFPHKNPTLPFWRTQLHELDDHRSTEELPESCDILIIGGGYAGIAAAYHLLCGHESSNNPRPSIVLAEARQACSGATGRNGGHLRPAVYPRIPSYTKQFGLEAAVEVADFEFDHVPAIAALVEKEKIDCDFTLTKSFDIYTDKVQAETAKKYYDEFKAAGIAKSTMDDLIWTDAEHAEEVSGVKGCIGCFSFTAAHLWPYKLMLHLLQRAGSNGLILQTNTPVTSISPSTFGLGRCTATTSRGPITATKVIFATNAYTAGLLPEYATKIVPSKGICCRIVTPPSTTHPPLTNTYVLRLPKGGFDYLVPRKDGSIIVGGARTTFFNDHRNWYNNTDDSTLIASAASYFDNYMQTYFHGWEDSGARVDQTWTGILGYTSDELPSVGEVPGRDGCFIAAGFEGHGMPVIWLVMKGIAEMVAMGKRFEEVRIPRIYKTTRERLESEVDLLAPKKKV</sequence>
<protein>
    <submittedName>
        <fullName evidence="2">FAD dependent oxidoreductase</fullName>
    </submittedName>
</protein>
<evidence type="ECO:0000259" key="1">
    <source>
        <dbReference type="Pfam" id="PF01266"/>
    </source>
</evidence>
<dbReference type="Pfam" id="PF01266">
    <property type="entry name" value="DAO"/>
    <property type="match status" value="1"/>
</dbReference>
<accession>A0A2J6QPI2</accession>
<dbReference type="PANTHER" id="PTHR13847">
    <property type="entry name" value="SARCOSINE DEHYDROGENASE-RELATED"/>
    <property type="match status" value="1"/>
</dbReference>
<organism evidence="2 3">
    <name type="scientific">Hyaloscypha hepaticicola</name>
    <dbReference type="NCBI Taxonomy" id="2082293"/>
    <lineage>
        <taxon>Eukaryota</taxon>
        <taxon>Fungi</taxon>
        <taxon>Dikarya</taxon>
        <taxon>Ascomycota</taxon>
        <taxon>Pezizomycotina</taxon>
        <taxon>Leotiomycetes</taxon>
        <taxon>Helotiales</taxon>
        <taxon>Hyaloscyphaceae</taxon>
        <taxon>Hyaloscypha</taxon>
    </lineage>
</organism>
<proteinExistence type="predicted"/>
<dbReference type="GO" id="GO:0005737">
    <property type="term" value="C:cytoplasm"/>
    <property type="evidence" value="ECO:0007669"/>
    <property type="project" value="TreeGrafter"/>
</dbReference>
<feature type="domain" description="FAD dependent oxidoreductase" evidence="1">
    <location>
        <begin position="45"/>
        <end position="427"/>
    </location>
</feature>
<reference evidence="2 3" key="1">
    <citation type="submission" date="2016-05" db="EMBL/GenBank/DDBJ databases">
        <title>A degradative enzymes factory behind the ericoid mycorrhizal symbiosis.</title>
        <authorList>
            <consortium name="DOE Joint Genome Institute"/>
            <person name="Martino E."/>
            <person name="Morin E."/>
            <person name="Grelet G."/>
            <person name="Kuo A."/>
            <person name="Kohler A."/>
            <person name="Daghino S."/>
            <person name="Barry K."/>
            <person name="Choi C."/>
            <person name="Cichocki N."/>
            <person name="Clum A."/>
            <person name="Copeland A."/>
            <person name="Hainaut M."/>
            <person name="Haridas S."/>
            <person name="Labutti K."/>
            <person name="Lindquist E."/>
            <person name="Lipzen A."/>
            <person name="Khouja H.-R."/>
            <person name="Murat C."/>
            <person name="Ohm R."/>
            <person name="Olson A."/>
            <person name="Spatafora J."/>
            <person name="Veneault-Fourrey C."/>
            <person name="Henrissat B."/>
            <person name="Grigoriev I."/>
            <person name="Martin F."/>
            <person name="Perotto S."/>
        </authorList>
    </citation>
    <scope>NUCLEOTIDE SEQUENCE [LARGE SCALE GENOMIC DNA]</scope>
    <source>
        <strain evidence="2 3">UAMH 7357</strain>
    </source>
</reference>
<dbReference type="OrthoDB" id="429143at2759"/>
<dbReference type="PANTHER" id="PTHR13847:SF279">
    <property type="entry name" value="FAD DEPENDENT OXIDOREDUCTASE DOMAIN-CONTAINING PROTEIN-RELATED"/>
    <property type="match status" value="1"/>
</dbReference>
<dbReference type="EMBL" id="KZ613464">
    <property type="protein sequence ID" value="PMD28187.1"/>
    <property type="molecule type" value="Genomic_DNA"/>
</dbReference>
<dbReference type="InterPro" id="IPR006076">
    <property type="entry name" value="FAD-dep_OxRdtase"/>
</dbReference>
<dbReference type="AlphaFoldDB" id="A0A2J6QPI2"/>
<keyword evidence="3" id="KW-1185">Reference proteome</keyword>
<dbReference type="Gene3D" id="3.50.50.60">
    <property type="entry name" value="FAD/NAD(P)-binding domain"/>
    <property type="match status" value="1"/>
</dbReference>